<evidence type="ECO:0000256" key="6">
    <source>
        <dbReference type="ARBA" id="ARBA00023034"/>
    </source>
</evidence>
<evidence type="ECO:0000313" key="13">
    <source>
        <dbReference type="Proteomes" id="UP001215151"/>
    </source>
</evidence>
<feature type="domain" description="Conserved oligomeric Golgi complex subunit 3 N-terminal" evidence="10">
    <location>
        <begin position="132"/>
        <end position="275"/>
    </location>
</feature>
<dbReference type="InterPro" id="IPR048320">
    <property type="entry name" value="COG3_N"/>
</dbReference>
<dbReference type="InterPro" id="IPR048685">
    <property type="entry name" value="COG3_C"/>
</dbReference>
<keyword evidence="5" id="KW-0653">Protein transport</keyword>
<keyword evidence="7" id="KW-0472">Membrane</keyword>
<dbReference type="PANTHER" id="PTHR13302:SF8">
    <property type="entry name" value="CONSERVED OLIGOMERIC GOLGI COMPLEX SUBUNIT 3"/>
    <property type="match status" value="1"/>
</dbReference>
<dbReference type="PANTHER" id="PTHR13302">
    <property type="entry name" value="CONSERVED OLIGOMERIC GOLGI COMPLEX COMPONENT 3"/>
    <property type="match status" value="1"/>
</dbReference>
<evidence type="ECO:0000256" key="2">
    <source>
        <dbReference type="ARBA" id="ARBA00009936"/>
    </source>
</evidence>
<evidence type="ECO:0000259" key="10">
    <source>
        <dbReference type="Pfam" id="PF04136"/>
    </source>
</evidence>
<dbReference type="GO" id="GO:0005801">
    <property type="term" value="C:cis-Golgi network"/>
    <property type="evidence" value="ECO:0007669"/>
    <property type="project" value="InterPro"/>
</dbReference>
<comment type="caution">
    <text evidence="12">The sequence shown here is derived from an EMBL/GenBank/DDBJ whole genome shotgun (WGS) entry which is preliminary data.</text>
</comment>
<keyword evidence="4" id="KW-0813">Transport</keyword>
<protein>
    <recommendedName>
        <fullName evidence="3">Conserved oligomeric Golgi complex subunit 3</fullName>
    </recommendedName>
    <alternativeName>
        <fullName evidence="8">Component of oligomeric Golgi complex 3</fullName>
    </alternativeName>
</protein>
<evidence type="ECO:0000256" key="3">
    <source>
        <dbReference type="ARBA" id="ARBA00020976"/>
    </source>
</evidence>
<dbReference type="Pfam" id="PF20671">
    <property type="entry name" value="COG3_C"/>
    <property type="match status" value="1"/>
</dbReference>
<dbReference type="GO" id="GO:0000139">
    <property type="term" value="C:Golgi membrane"/>
    <property type="evidence" value="ECO:0007669"/>
    <property type="project" value="UniProtKB-SubCell"/>
</dbReference>
<dbReference type="AlphaFoldDB" id="A0AAD7U097"/>
<dbReference type="EMBL" id="JAPEVG010000060">
    <property type="protein sequence ID" value="KAJ8488623.1"/>
    <property type="molecule type" value="Genomic_DNA"/>
</dbReference>
<evidence type="ECO:0000256" key="8">
    <source>
        <dbReference type="ARBA" id="ARBA00031339"/>
    </source>
</evidence>
<feature type="region of interest" description="Disordered" evidence="9">
    <location>
        <begin position="44"/>
        <end position="102"/>
    </location>
</feature>
<evidence type="ECO:0000256" key="9">
    <source>
        <dbReference type="SAM" id="MobiDB-lite"/>
    </source>
</evidence>
<accession>A0AAD7U097</accession>
<dbReference type="GO" id="GO:0006886">
    <property type="term" value="P:intracellular protein transport"/>
    <property type="evidence" value="ECO:0007669"/>
    <property type="project" value="InterPro"/>
</dbReference>
<dbReference type="InterPro" id="IPR007265">
    <property type="entry name" value="COG_su3"/>
</dbReference>
<organism evidence="12 13">
    <name type="scientific">Trametes cubensis</name>
    <dbReference type="NCBI Taxonomy" id="1111947"/>
    <lineage>
        <taxon>Eukaryota</taxon>
        <taxon>Fungi</taxon>
        <taxon>Dikarya</taxon>
        <taxon>Basidiomycota</taxon>
        <taxon>Agaricomycotina</taxon>
        <taxon>Agaricomycetes</taxon>
        <taxon>Polyporales</taxon>
        <taxon>Polyporaceae</taxon>
        <taxon>Trametes</taxon>
    </lineage>
</organism>
<gene>
    <name evidence="12" type="ORF">ONZ51_g3453</name>
</gene>
<dbReference type="GO" id="GO:0006891">
    <property type="term" value="P:intra-Golgi vesicle-mediated transport"/>
    <property type="evidence" value="ECO:0007669"/>
    <property type="project" value="TreeGrafter"/>
</dbReference>
<dbReference type="Proteomes" id="UP001215151">
    <property type="component" value="Unassembled WGS sequence"/>
</dbReference>
<feature type="domain" description="Conserved oligomeric Golgi complex subunit 3 C-terminal" evidence="11">
    <location>
        <begin position="297"/>
        <end position="644"/>
    </location>
</feature>
<keyword evidence="6" id="KW-0333">Golgi apparatus</keyword>
<dbReference type="GO" id="GO:0007030">
    <property type="term" value="P:Golgi organization"/>
    <property type="evidence" value="ECO:0007669"/>
    <property type="project" value="TreeGrafter"/>
</dbReference>
<feature type="compositionally biased region" description="Polar residues" evidence="9">
    <location>
        <begin position="846"/>
        <end position="870"/>
    </location>
</feature>
<sequence>MATVTKRPQNLNIPTPQPKPTISVEEWEAAAPITDIETRSVSYVQAASEKAALPPKVVEDPSSSSRPSTPTVRGKLGHGSRPSTPNLSAHRHTASHALHPKQPIQTPQQFYDWFSLIDRSVTHSQEAHIRAHLESVSGHLETCDRLIRRIDEIDREVEDMLQGWRSVEESGKSLKDACEQLLQERDRLLDMTVAIDERLEYFQELEHATRMLNHPGESLVLQTDFLYMVERVDICIDYLKAHRHFREAEVYLLRFQQCMTRAMTLIKMYFVGSLRALTADVSKRLSEKDVSTTAQTHLLYTRFRTVSGPLAPLLAELERRAQAHPDELSALLAECHAAYFSARKSLLVSRLMEEIRGLDPARTELVELTRAGCSYLKQLCTDEFQLYRAFFNSGEEQLYQYLESLCDYLYDDLRPRILHESRLSALCEVCTVIQALMVLDIPSVPDSSSDEDAELDELSLDLDQPRRHRGLRTLHISHLLQMVLQDAQTRLFFKAQSVIQAEIRYYVPKPEDLQYPDKLVAARRPPSEGEIREKQQSVSRIFQVRSWDKQETWYPTLQKTIWVLSQLHEFVKPAIFDELAQEAIKYCLQTLVSAAETLKSKNPPTTEYEGHLFLLRHLLILKEMTQNLDLVHRNVDRGIDLSGVPESLASVLGKTTSLLPNALLTSLGMPRDENTTDVRHEIDQLLKKACEDVIKAGADSVSGSLRSWAERVRLTYALDNDPTRSWAGANSVITSIDDIPYGLESQSHDVSMRLRLYIEDERTVEVLLKHMEDQIVDDWMYFRDITWNMYNGATRDRTPTEKMVRDMVADAFRVEWTQTRPMFPHRFSEIVAKWLVDEAAGITRNYGASHTNPPTAENPGTTSRAQWYST</sequence>
<comment type="similarity">
    <text evidence="2">Belongs to the COG3 family.</text>
</comment>
<evidence type="ECO:0000256" key="1">
    <source>
        <dbReference type="ARBA" id="ARBA00004395"/>
    </source>
</evidence>
<feature type="region of interest" description="Disordered" evidence="9">
    <location>
        <begin position="845"/>
        <end position="870"/>
    </location>
</feature>
<dbReference type="GO" id="GO:0017119">
    <property type="term" value="C:Golgi transport complex"/>
    <property type="evidence" value="ECO:0007669"/>
    <property type="project" value="TreeGrafter"/>
</dbReference>
<feature type="compositionally biased region" description="Low complexity" evidence="9">
    <location>
        <begin position="61"/>
        <end position="71"/>
    </location>
</feature>
<comment type="subcellular location">
    <subcellularLocation>
        <location evidence="1">Golgi apparatus membrane</location>
        <topology evidence="1">Peripheral membrane protein</topology>
    </subcellularLocation>
</comment>
<evidence type="ECO:0000256" key="7">
    <source>
        <dbReference type="ARBA" id="ARBA00023136"/>
    </source>
</evidence>
<evidence type="ECO:0000256" key="5">
    <source>
        <dbReference type="ARBA" id="ARBA00022927"/>
    </source>
</evidence>
<feature type="region of interest" description="Disordered" evidence="9">
    <location>
        <begin position="1"/>
        <end position="24"/>
    </location>
</feature>
<feature type="compositionally biased region" description="Polar residues" evidence="9">
    <location>
        <begin position="1"/>
        <end position="14"/>
    </location>
</feature>
<dbReference type="Pfam" id="PF04136">
    <property type="entry name" value="COG3_N"/>
    <property type="match status" value="1"/>
</dbReference>
<reference evidence="12" key="1">
    <citation type="submission" date="2022-11" db="EMBL/GenBank/DDBJ databases">
        <title>Genome Sequence of Cubamyces cubensis.</title>
        <authorList>
            <person name="Buettner E."/>
        </authorList>
    </citation>
    <scope>NUCLEOTIDE SEQUENCE</scope>
    <source>
        <strain evidence="12">MPL-01</strain>
    </source>
</reference>
<evidence type="ECO:0000313" key="12">
    <source>
        <dbReference type="EMBL" id="KAJ8488623.1"/>
    </source>
</evidence>
<proteinExistence type="inferred from homology"/>
<evidence type="ECO:0000259" key="11">
    <source>
        <dbReference type="Pfam" id="PF20671"/>
    </source>
</evidence>
<name>A0AAD7U097_9APHY</name>
<keyword evidence="13" id="KW-1185">Reference proteome</keyword>
<evidence type="ECO:0000256" key="4">
    <source>
        <dbReference type="ARBA" id="ARBA00022448"/>
    </source>
</evidence>